<evidence type="ECO:0000256" key="16">
    <source>
        <dbReference type="RuleBase" id="RU003465"/>
    </source>
</evidence>
<dbReference type="GO" id="GO:0004722">
    <property type="term" value="F:protein serine/threonine phosphatase activity"/>
    <property type="evidence" value="ECO:0007669"/>
    <property type="project" value="UniProtKB-EC"/>
</dbReference>
<comment type="catalytic activity">
    <reaction evidence="12">
        <text>O-phospho-L-seryl-[protein] + H2O = L-seryl-[protein] + phosphate</text>
        <dbReference type="Rhea" id="RHEA:20629"/>
        <dbReference type="Rhea" id="RHEA-COMP:9863"/>
        <dbReference type="Rhea" id="RHEA-COMP:11604"/>
        <dbReference type="ChEBI" id="CHEBI:15377"/>
        <dbReference type="ChEBI" id="CHEBI:29999"/>
        <dbReference type="ChEBI" id="CHEBI:43474"/>
        <dbReference type="ChEBI" id="CHEBI:83421"/>
        <dbReference type="EC" id="3.1.3.16"/>
    </reaction>
</comment>
<evidence type="ECO:0000256" key="11">
    <source>
        <dbReference type="ARBA" id="ARBA00023211"/>
    </source>
</evidence>
<comment type="catalytic activity">
    <reaction evidence="13">
        <text>O-phospho-L-threonyl-[protein] + H2O = L-threonyl-[protein] + phosphate</text>
        <dbReference type="Rhea" id="RHEA:47004"/>
        <dbReference type="Rhea" id="RHEA-COMP:11060"/>
        <dbReference type="Rhea" id="RHEA-COMP:11605"/>
        <dbReference type="ChEBI" id="CHEBI:15377"/>
        <dbReference type="ChEBI" id="CHEBI:30013"/>
        <dbReference type="ChEBI" id="CHEBI:43474"/>
        <dbReference type="ChEBI" id="CHEBI:61977"/>
        <dbReference type="EC" id="3.1.3.16"/>
    </reaction>
</comment>
<dbReference type="GO" id="GO:0005737">
    <property type="term" value="C:cytoplasm"/>
    <property type="evidence" value="ECO:0007669"/>
    <property type="project" value="UniProtKB-SubCell"/>
</dbReference>
<dbReference type="AlphaFoldDB" id="A0A1S3II30"/>
<keyword evidence="5" id="KW-0963">Cytoplasm</keyword>
<dbReference type="Pfam" id="PF00481">
    <property type="entry name" value="PP2C"/>
    <property type="match status" value="1"/>
</dbReference>
<dbReference type="SUPFAM" id="SSF81606">
    <property type="entry name" value="PP2C-like"/>
    <property type="match status" value="1"/>
</dbReference>
<protein>
    <recommendedName>
        <fullName evidence="15">Integrin-linked kinase-associated serine/threonine phosphatase 2C</fullName>
        <ecNumber evidence="4">3.1.3.16</ecNumber>
    </recommendedName>
</protein>
<comment type="cofactor">
    <cofactor evidence="1">
        <name>Mn(2+)</name>
        <dbReference type="ChEBI" id="CHEBI:29035"/>
    </cofactor>
</comment>
<dbReference type="EC" id="3.1.3.16" evidence="4"/>
<evidence type="ECO:0000256" key="2">
    <source>
        <dbReference type="ARBA" id="ARBA00001946"/>
    </source>
</evidence>
<dbReference type="InterPro" id="IPR036457">
    <property type="entry name" value="PPM-type-like_dom_sf"/>
</dbReference>
<dbReference type="RefSeq" id="XP_013397895.1">
    <property type="nucleotide sequence ID" value="XM_013542441.1"/>
</dbReference>
<proteinExistence type="inferred from homology"/>
<dbReference type="FunFam" id="3.60.40.10:FF:000018">
    <property type="entry name" value="Integrin-linked kinase-associated serine/threonine phosphatase 2C"/>
    <property type="match status" value="1"/>
</dbReference>
<evidence type="ECO:0000256" key="3">
    <source>
        <dbReference type="ARBA" id="ARBA00004496"/>
    </source>
</evidence>
<organism evidence="19 20">
    <name type="scientific">Lingula anatina</name>
    <name type="common">Brachiopod</name>
    <name type="synonym">Lingula unguis</name>
    <dbReference type="NCBI Taxonomy" id="7574"/>
    <lineage>
        <taxon>Eukaryota</taxon>
        <taxon>Metazoa</taxon>
        <taxon>Spiralia</taxon>
        <taxon>Lophotrochozoa</taxon>
        <taxon>Brachiopoda</taxon>
        <taxon>Linguliformea</taxon>
        <taxon>Lingulata</taxon>
        <taxon>Lingulida</taxon>
        <taxon>Linguloidea</taxon>
        <taxon>Lingulidae</taxon>
        <taxon>Lingula</taxon>
    </lineage>
</organism>
<dbReference type="OMA" id="VGYVQKL"/>
<dbReference type="STRING" id="7574.A0A1S3II30"/>
<feature type="compositionally biased region" description="Polar residues" evidence="17">
    <location>
        <begin position="17"/>
        <end position="29"/>
    </location>
</feature>
<comment type="function">
    <text evidence="14">Protein phosphatase that may play a role in regulation of cell cycle progression via dephosphorylation of its substrates whose appropriate phosphorylation states might be crucial for cell proliferation. Selectively associates with integrin linked kinase (ILK), to modulate cell adhesion and growth factor signaling. Inhibits the ILK-GSK3B signaling axis and may play an important role in inhibiting oncogenic transformation.</text>
</comment>
<dbReference type="OrthoDB" id="10264738at2759"/>
<keyword evidence="8" id="KW-0460">Magnesium</keyword>
<evidence type="ECO:0000313" key="20">
    <source>
        <dbReference type="RefSeq" id="XP_013397895.1"/>
    </source>
</evidence>
<comment type="cofactor">
    <cofactor evidence="2">
        <name>Mg(2+)</name>
        <dbReference type="ChEBI" id="CHEBI:18420"/>
    </cofactor>
</comment>
<feature type="compositionally biased region" description="Low complexity" evidence="17">
    <location>
        <begin position="81"/>
        <end position="99"/>
    </location>
</feature>
<keyword evidence="10" id="KW-0007">Acetylation</keyword>
<keyword evidence="19" id="KW-1185">Reference proteome</keyword>
<keyword evidence="20" id="KW-0808">Transferase</keyword>
<keyword evidence="11" id="KW-0464">Manganese</keyword>
<evidence type="ECO:0000256" key="10">
    <source>
        <dbReference type="ARBA" id="ARBA00022990"/>
    </source>
</evidence>
<dbReference type="GO" id="GO:0007229">
    <property type="term" value="P:integrin-mediated signaling pathway"/>
    <property type="evidence" value="ECO:0007669"/>
    <property type="project" value="UniProtKB-KW"/>
</dbReference>
<dbReference type="PROSITE" id="PS51746">
    <property type="entry name" value="PPM_2"/>
    <property type="match status" value="1"/>
</dbReference>
<evidence type="ECO:0000256" key="1">
    <source>
        <dbReference type="ARBA" id="ARBA00001936"/>
    </source>
</evidence>
<evidence type="ECO:0000256" key="7">
    <source>
        <dbReference type="ARBA" id="ARBA00022801"/>
    </source>
</evidence>
<keyword evidence="7 16" id="KW-0378">Hydrolase</keyword>
<name>A0A1S3II30_LINAN</name>
<dbReference type="GO" id="GO:0016301">
    <property type="term" value="F:kinase activity"/>
    <property type="evidence" value="ECO:0007669"/>
    <property type="project" value="UniProtKB-KW"/>
</dbReference>
<dbReference type="PANTHER" id="PTHR13832">
    <property type="entry name" value="PROTEIN PHOSPHATASE 2C"/>
    <property type="match status" value="1"/>
</dbReference>
<evidence type="ECO:0000256" key="13">
    <source>
        <dbReference type="ARBA" id="ARBA00048336"/>
    </source>
</evidence>
<evidence type="ECO:0000256" key="4">
    <source>
        <dbReference type="ARBA" id="ARBA00013081"/>
    </source>
</evidence>
<comment type="subcellular location">
    <subcellularLocation>
        <location evidence="3">Cytoplasm</location>
    </subcellularLocation>
</comment>
<dbReference type="CDD" id="cd00143">
    <property type="entry name" value="PP2Cc"/>
    <property type="match status" value="1"/>
</dbReference>
<dbReference type="GeneID" id="106164502"/>
<evidence type="ECO:0000256" key="5">
    <source>
        <dbReference type="ARBA" id="ARBA00022490"/>
    </source>
</evidence>
<keyword evidence="20" id="KW-0401">Integrin</keyword>
<evidence type="ECO:0000256" key="17">
    <source>
        <dbReference type="SAM" id="MobiDB-lite"/>
    </source>
</evidence>
<gene>
    <name evidence="20" type="primary">LOC106164502</name>
</gene>
<dbReference type="PANTHER" id="PTHR13832:SF699">
    <property type="entry name" value="INTEGRIN-LINKED KINASE-ASSOCIATED SERINE_THREONINE PHOSPHATASE 2C"/>
    <property type="match status" value="1"/>
</dbReference>
<feature type="compositionally biased region" description="Basic and acidic residues" evidence="17">
    <location>
        <begin position="101"/>
        <end position="123"/>
    </location>
</feature>
<evidence type="ECO:0000313" key="19">
    <source>
        <dbReference type="Proteomes" id="UP000085678"/>
    </source>
</evidence>
<feature type="domain" description="PPM-type phosphatase" evidence="18">
    <location>
        <begin position="159"/>
        <end position="445"/>
    </location>
</feature>
<evidence type="ECO:0000256" key="15">
    <source>
        <dbReference type="ARBA" id="ARBA00072449"/>
    </source>
</evidence>
<evidence type="ECO:0000256" key="9">
    <source>
        <dbReference type="ARBA" id="ARBA00022912"/>
    </source>
</evidence>
<feature type="region of interest" description="Disordered" evidence="17">
    <location>
        <begin position="1"/>
        <end position="143"/>
    </location>
</feature>
<dbReference type="InterPro" id="IPR001932">
    <property type="entry name" value="PPM-type_phosphatase-like_dom"/>
</dbReference>
<dbReference type="InterPro" id="IPR015655">
    <property type="entry name" value="PP2C"/>
</dbReference>
<sequence length="449" mass="49061">MDLFGDLPEPETKNNKPETTLSRSTSITEKNPPGQALRPSKSGLNPSQAVWRGVRGNYVSVTQGTGGGGLFDDLPPNSSELPANASGLSSSNSDLSSNAGQKDDTQHVEYGEGDRGKKRKIDESQDGALPENDTRGTCAQERTNAEAGSKKLIGGMYMLKGFVADRKGEREDMQDAHYLTEDLLPEIGVVDSSITRVAYFAVFDGHGGDRASKYAATHLHKNIACKFPKGDIAQVEKDIKRQLIEAFKKTNDDFLKLATARKPSWKDGTTAVAVLVINNTLYIANLGDSKAILCRYSEEKKSYMAVPLTKDHNPTQYEERMRIQKAGGNVKDGRVMGILEVSRSLGDGPYKAHGVTCIPDVKRCQLTNNDRYILIACDGLWKTFKSEESVLFVNRILELHASSDAANSKSKERLHSDFETACGRVANEAVRKLSADNVTVMLVSIQNPS</sequence>
<evidence type="ECO:0000256" key="14">
    <source>
        <dbReference type="ARBA" id="ARBA00055237"/>
    </source>
</evidence>
<evidence type="ECO:0000256" key="8">
    <source>
        <dbReference type="ARBA" id="ARBA00022842"/>
    </source>
</evidence>
<dbReference type="Gene3D" id="3.60.40.10">
    <property type="entry name" value="PPM-type phosphatase domain"/>
    <property type="match status" value="1"/>
</dbReference>
<keyword evidence="6" id="KW-0479">Metal-binding</keyword>
<keyword evidence="9 16" id="KW-0904">Protein phosphatase</keyword>
<dbReference type="InParanoid" id="A0A1S3II30"/>
<accession>A0A1S3II30</accession>
<dbReference type="GO" id="GO:0046872">
    <property type="term" value="F:metal ion binding"/>
    <property type="evidence" value="ECO:0007669"/>
    <property type="project" value="UniProtKB-KW"/>
</dbReference>
<dbReference type="KEGG" id="lak:106164502"/>
<evidence type="ECO:0000256" key="12">
    <source>
        <dbReference type="ARBA" id="ARBA00047761"/>
    </source>
</evidence>
<reference evidence="20" key="1">
    <citation type="submission" date="2025-08" db="UniProtKB">
        <authorList>
            <consortium name="RefSeq"/>
        </authorList>
    </citation>
    <scope>IDENTIFICATION</scope>
    <source>
        <tissue evidence="20">Gonads</tissue>
    </source>
</reference>
<dbReference type="InterPro" id="IPR000222">
    <property type="entry name" value="PP2C_BS"/>
</dbReference>
<keyword evidence="20" id="KW-0418">Kinase</keyword>
<comment type="similarity">
    <text evidence="16">Belongs to the PP2C family.</text>
</comment>
<dbReference type="SMART" id="SM00332">
    <property type="entry name" value="PP2Cc"/>
    <property type="match status" value="1"/>
</dbReference>
<dbReference type="Proteomes" id="UP000085678">
    <property type="component" value="Unplaced"/>
</dbReference>
<dbReference type="PROSITE" id="PS01032">
    <property type="entry name" value="PPM_1"/>
    <property type="match status" value="1"/>
</dbReference>
<evidence type="ECO:0000256" key="6">
    <source>
        <dbReference type="ARBA" id="ARBA00022723"/>
    </source>
</evidence>
<evidence type="ECO:0000259" key="18">
    <source>
        <dbReference type="PROSITE" id="PS51746"/>
    </source>
</evidence>